<evidence type="ECO:0000313" key="5">
    <source>
        <dbReference type="Proteomes" id="UP000053599"/>
    </source>
</evidence>
<dbReference type="Gene3D" id="3.40.720.10">
    <property type="entry name" value="Alkaline Phosphatase, subunit A"/>
    <property type="match status" value="1"/>
</dbReference>
<keyword evidence="1" id="KW-0378">Hydrolase</keyword>
<evidence type="ECO:0000313" key="4">
    <source>
        <dbReference type="EMBL" id="KIV78016.1"/>
    </source>
</evidence>
<feature type="compositionally biased region" description="Low complexity" evidence="2">
    <location>
        <begin position="31"/>
        <end position="63"/>
    </location>
</feature>
<dbReference type="GO" id="GO:0009395">
    <property type="term" value="P:phospholipid catabolic process"/>
    <property type="evidence" value="ECO:0007669"/>
    <property type="project" value="TreeGrafter"/>
</dbReference>
<dbReference type="Proteomes" id="UP000053599">
    <property type="component" value="Unassembled WGS sequence"/>
</dbReference>
<feature type="region of interest" description="Disordered" evidence="2">
    <location>
        <begin position="181"/>
        <end position="200"/>
    </location>
</feature>
<evidence type="ECO:0008006" key="6">
    <source>
        <dbReference type="Google" id="ProtNLM"/>
    </source>
</evidence>
<feature type="region of interest" description="Disordered" evidence="2">
    <location>
        <begin position="30"/>
        <end position="175"/>
    </location>
</feature>
<evidence type="ECO:0000256" key="1">
    <source>
        <dbReference type="ARBA" id="ARBA00022801"/>
    </source>
</evidence>
<dbReference type="GO" id="GO:0016788">
    <property type="term" value="F:hydrolase activity, acting on ester bonds"/>
    <property type="evidence" value="ECO:0007669"/>
    <property type="project" value="InterPro"/>
</dbReference>
<evidence type="ECO:0000256" key="2">
    <source>
        <dbReference type="SAM" id="MobiDB-lite"/>
    </source>
</evidence>
<gene>
    <name evidence="4" type="ORF">PV11_09783</name>
</gene>
<dbReference type="SUPFAM" id="SSF53649">
    <property type="entry name" value="Alkaline phosphatase-like"/>
    <property type="match status" value="1"/>
</dbReference>
<evidence type="ECO:0000256" key="3">
    <source>
        <dbReference type="SAM" id="SignalP"/>
    </source>
</evidence>
<dbReference type="PANTHER" id="PTHR31956:SF15">
    <property type="entry name" value="ACID PHOSPHATASE PHOA"/>
    <property type="match status" value="1"/>
</dbReference>
<feature type="chain" id="PRO_5002251062" description="Acid phosphatase" evidence="3">
    <location>
        <begin position="20"/>
        <end position="592"/>
    </location>
</feature>
<dbReference type="EMBL" id="KN846954">
    <property type="protein sequence ID" value="KIV78016.1"/>
    <property type="molecule type" value="Genomic_DNA"/>
</dbReference>
<feature type="compositionally biased region" description="Low complexity" evidence="2">
    <location>
        <begin position="140"/>
        <end position="175"/>
    </location>
</feature>
<protein>
    <recommendedName>
        <fullName evidence="6">Acid phosphatase</fullName>
    </recommendedName>
</protein>
<feature type="signal peptide" evidence="3">
    <location>
        <begin position="1"/>
        <end position="19"/>
    </location>
</feature>
<accession>A0A0D1WSI0</accession>
<dbReference type="HOGENOM" id="CLU_027977_2_0_1"/>
<feature type="compositionally biased region" description="Low complexity" evidence="2">
    <location>
        <begin position="73"/>
        <end position="132"/>
    </location>
</feature>
<dbReference type="Pfam" id="PF04185">
    <property type="entry name" value="Phosphoesterase"/>
    <property type="match status" value="1"/>
</dbReference>
<dbReference type="STRING" id="1016849.A0A0D1WSI0"/>
<name>A0A0D1WSI0_9EURO</name>
<keyword evidence="3" id="KW-0732">Signal</keyword>
<organism evidence="4 5">
    <name type="scientific">Exophiala sideris</name>
    <dbReference type="NCBI Taxonomy" id="1016849"/>
    <lineage>
        <taxon>Eukaryota</taxon>
        <taxon>Fungi</taxon>
        <taxon>Dikarya</taxon>
        <taxon>Ascomycota</taxon>
        <taxon>Pezizomycotina</taxon>
        <taxon>Eurotiomycetes</taxon>
        <taxon>Chaetothyriomycetidae</taxon>
        <taxon>Chaetothyriales</taxon>
        <taxon>Herpotrichiellaceae</taxon>
        <taxon>Exophiala</taxon>
    </lineage>
</organism>
<reference evidence="4 5" key="1">
    <citation type="submission" date="2015-01" db="EMBL/GenBank/DDBJ databases">
        <title>The Genome Sequence of Exophiala sideris CBS121828.</title>
        <authorList>
            <consortium name="The Broad Institute Genomics Platform"/>
            <person name="Cuomo C."/>
            <person name="de Hoog S."/>
            <person name="Gorbushina A."/>
            <person name="Stielow B."/>
            <person name="Teixiera M."/>
            <person name="Abouelleil A."/>
            <person name="Chapman S.B."/>
            <person name="Priest M."/>
            <person name="Young S.K."/>
            <person name="Wortman J."/>
            <person name="Nusbaum C."/>
            <person name="Birren B."/>
        </authorList>
    </citation>
    <scope>NUCLEOTIDE SEQUENCE [LARGE SCALE GENOMIC DNA]</scope>
    <source>
        <strain evidence="4 5">CBS 121828</strain>
    </source>
</reference>
<dbReference type="PANTHER" id="PTHR31956">
    <property type="entry name" value="NON-SPECIFIC PHOSPHOLIPASE C4-RELATED"/>
    <property type="match status" value="1"/>
</dbReference>
<dbReference type="AlphaFoldDB" id="A0A0D1WSI0"/>
<sequence>MVLSKIALSLPLLAGLAFANPVPDWNDWSNTGSTTTPVKSSTTTMATATTTTTTSVSHATTTANGHWGWGADSSSNTMSTTKATTTSAGGKVSSASSGQWGWGAGDSSNTMSTTKATTTSAGGKVSSASSGQWGWGGGDSSSIKSTTTSTKAAASSTSITKSSSSSTSSVTKTSTTSTKAAVSSTSITKSSSSTTSSVSKTSTTSVDWVNKYTATAPADVLAAQATAKSSSPTSHVPGKAFDRFVVIWLENTDYNMSVADPNLAWLAQQGITLSNYFGVTHPSEPNYVAAVSGDNYGIDNDDFIQIPANVSTIVDLLEDKGISWAEYQEDMPYAGFEGVGYVNQQTQANDYVRKHNPLVIHNSCADSERRLSQMKNLTAFYDDLKADKLPQWMFVTPNMTSDGHDTSVTVAGAWTRNFLEPLLKDSRFMKNTMVLVHFDENHTYTIQNRVLGILLGDAVPTSLAGTTDSNFYDHYSEISTVEANWDLHTLGRWDAGANVFDVVGKKTGDKIRDWPAVTGSQYSVYLNTSFAGAFSDKITPREPIPAPNITMVHNGRSVLPSIVKAWSGASVGTYYKDTVEIPDGAHPPQKWY</sequence>
<dbReference type="InterPro" id="IPR017850">
    <property type="entry name" value="Alkaline_phosphatase_core_sf"/>
</dbReference>
<dbReference type="FunFam" id="3.40.720.10:FF:000064">
    <property type="entry name" value="Probable acid phosphatase Pho610"/>
    <property type="match status" value="1"/>
</dbReference>
<dbReference type="OrthoDB" id="5135119at2759"/>
<proteinExistence type="predicted"/>
<dbReference type="InterPro" id="IPR007312">
    <property type="entry name" value="Phosphoesterase"/>
</dbReference>